<evidence type="ECO:0000313" key="9">
    <source>
        <dbReference type="Proteomes" id="UP001314170"/>
    </source>
</evidence>
<evidence type="ECO:0000313" key="8">
    <source>
        <dbReference type="EMBL" id="CAK7347326.1"/>
    </source>
</evidence>
<reference evidence="8 9" key="1">
    <citation type="submission" date="2024-01" db="EMBL/GenBank/DDBJ databases">
        <authorList>
            <person name="Waweru B."/>
        </authorList>
    </citation>
    <scope>NUCLEOTIDE SEQUENCE [LARGE SCALE GENOMIC DNA]</scope>
</reference>
<keyword evidence="4" id="KW-0479">Metal-binding</keyword>
<evidence type="ECO:0000256" key="6">
    <source>
        <dbReference type="ARBA" id="ARBA00022842"/>
    </source>
</evidence>
<dbReference type="GO" id="GO:0005737">
    <property type="term" value="C:cytoplasm"/>
    <property type="evidence" value="ECO:0007669"/>
    <property type="project" value="InterPro"/>
</dbReference>
<evidence type="ECO:0000256" key="5">
    <source>
        <dbReference type="ARBA" id="ARBA00022801"/>
    </source>
</evidence>
<dbReference type="SUPFAM" id="SSF50324">
    <property type="entry name" value="Inorganic pyrophosphatase"/>
    <property type="match status" value="1"/>
</dbReference>
<keyword evidence="6" id="KW-0460">Magnesium</keyword>
<organism evidence="8 9">
    <name type="scientific">Dovyalis caffra</name>
    <dbReference type="NCBI Taxonomy" id="77055"/>
    <lineage>
        <taxon>Eukaryota</taxon>
        <taxon>Viridiplantae</taxon>
        <taxon>Streptophyta</taxon>
        <taxon>Embryophyta</taxon>
        <taxon>Tracheophyta</taxon>
        <taxon>Spermatophyta</taxon>
        <taxon>Magnoliopsida</taxon>
        <taxon>eudicotyledons</taxon>
        <taxon>Gunneridae</taxon>
        <taxon>Pentapetalae</taxon>
        <taxon>rosids</taxon>
        <taxon>fabids</taxon>
        <taxon>Malpighiales</taxon>
        <taxon>Salicaceae</taxon>
        <taxon>Flacourtieae</taxon>
        <taxon>Dovyalis</taxon>
    </lineage>
</organism>
<keyword evidence="9" id="KW-1185">Reference proteome</keyword>
<accession>A0AAV1SA54</accession>
<comment type="cofactor">
    <cofactor evidence="1">
        <name>Mg(2+)</name>
        <dbReference type="ChEBI" id="CHEBI:18420"/>
    </cofactor>
</comment>
<dbReference type="Proteomes" id="UP001314170">
    <property type="component" value="Unassembled WGS sequence"/>
</dbReference>
<dbReference type="EMBL" id="CAWUPB010001173">
    <property type="protein sequence ID" value="CAK7347326.1"/>
    <property type="molecule type" value="Genomic_DNA"/>
</dbReference>
<evidence type="ECO:0000256" key="7">
    <source>
        <dbReference type="ARBA" id="ARBA00047820"/>
    </source>
</evidence>
<sequence>MHGSCLSGPKLVNGICGIEVLHVLAECIIKRMGPKCWTRAYMYVDLRYYEGCRPPTGFSYTYKLELGTPLHLGDGIFNFAVEIPKRTSAKMKVTSDEPFTPIKQDPYKGKLLYYSKVLASSMIDEVELDWKIVAIYLDDPEASSLVNDVGGGTLTVIRDWFRGYNIPNGKPANKSGLGKGSK</sequence>
<keyword evidence="5" id="KW-0378">Hydrolase</keyword>
<dbReference type="Pfam" id="PF00719">
    <property type="entry name" value="Pyrophosphatase"/>
    <property type="match status" value="1"/>
</dbReference>
<dbReference type="InterPro" id="IPR036649">
    <property type="entry name" value="Pyrophosphatase_sf"/>
</dbReference>
<proteinExistence type="inferred from homology"/>
<evidence type="ECO:0000256" key="3">
    <source>
        <dbReference type="ARBA" id="ARBA00012146"/>
    </source>
</evidence>
<protein>
    <recommendedName>
        <fullName evidence="3">inorganic diphosphatase</fullName>
        <ecNumber evidence="3">3.6.1.1</ecNumber>
    </recommendedName>
</protein>
<evidence type="ECO:0000256" key="2">
    <source>
        <dbReference type="ARBA" id="ARBA00006220"/>
    </source>
</evidence>
<comment type="catalytic activity">
    <reaction evidence="7">
        <text>diphosphate + H2O = 2 phosphate + H(+)</text>
        <dbReference type="Rhea" id="RHEA:24576"/>
        <dbReference type="ChEBI" id="CHEBI:15377"/>
        <dbReference type="ChEBI" id="CHEBI:15378"/>
        <dbReference type="ChEBI" id="CHEBI:33019"/>
        <dbReference type="ChEBI" id="CHEBI:43474"/>
        <dbReference type="EC" id="3.6.1.1"/>
    </reaction>
</comment>
<evidence type="ECO:0000256" key="4">
    <source>
        <dbReference type="ARBA" id="ARBA00022723"/>
    </source>
</evidence>
<dbReference type="GO" id="GO:0004427">
    <property type="term" value="F:inorganic diphosphate phosphatase activity"/>
    <property type="evidence" value="ECO:0007669"/>
    <property type="project" value="UniProtKB-EC"/>
</dbReference>
<dbReference type="GO" id="GO:0006796">
    <property type="term" value="P:phosphate-containing compound metabolic process"/>
    <property type="evidence" value="ECO:0007669"/>
    <property type="project" value="InterPro"/>
</dbReference>
<dbReference type="EC" id="3.6.1.1" evidence="3"/>
<dbReference type="Gene3D" id="3.90.80.10">
    <property type="entry name" value="Inorganic pyrophosphatase"/>
    <property type="match status" value="2"/>
</dbReference>
<dbReference type="PANTHER" id="PTHR10286">
    <property type="entry name" value="INORGANIC PYROPHOSPHATASE"/>
    <property type="match status" value="1"/>
</dbReference>
<dbReference type="GO" id="GO:0000287">
    <property type="term" value="F:magnesium ion binding"/>
    <property type="evidence" value="ECO:0007669"/>
    <property type="project" value="InterPro"/>
</dbReference>
<gene>
    <name evidence="8" type="ORF">DCAF_LOCUS20010</name>
</gene>
<dbReference type="AlphaFoldDB" id="A0AAV1SA54"/>
<name>A0AAV1SA54_9ROSI</name>
<evidence type="ECO:0000256" key="1">
    <source>
        <dbReference type="ARBA" id="ARBA00001946"/>
    </source>
</evidence>
<dbReference type="InterPro" id="IPR008162">
    <property type="entry name" value="Pyrophosphatase"/>
</dbReference>
<comment type="caution">
    <text evidence="8">The sequence shown here is derived from an EMBL/GenBank/DDBJ whole genome shotgun (WGS) entry which is preliminary data.</text>
</comment>
<comment type="similarity">
    <text evidence="2">Belongs to the PPase family.</text>
</comment>